<protein>
    <submittedName>
        <fullName evidence="2">Oidioi.mRNA.OKI2018_I69.chr1.g2071.t1.cds</fullName>
    </submittedName>
</protein>
<dbReference type="PANTHER" id="PTHR10658">
    <property type="entry name" value="PHOSPHATIDYLINOSITOL TRANSFER PROTEIN"/>
    <property type="match status" value="1"/>
</dbReference>
<evidence type="ECO:0000259" key="1">
    <source>
        <dbReference type="Pfam" id="PF02121"/>
    </source>
</evidence>
<dbReference type="EMBL" id="OU015566">
    <property type="protein sequence ID" value="CAG5105371.1"/>
    <property type="molecule type" value="Genomic_DNA"/>
</dbReference>
<organism evidence="2 3">
    <name type="scientific">Oikopleura dioica</name>
    <name type="common">Tunicate</name>
    <dbReference type="NCBI Taxonomy" id="34765"/>
    <lineage>
        <taxon>Eukaryota</taxon>
        <taxon>Metazoa</taxon>
        <taxon>Chordata</taxon>
        <taxon>Tunicata</taxon>
        <taxon>Appendicularia</taxon>
        <taxon>Copelata</taxon>
        <taxon>Oikopleuridae</taxon>
        <taxon>Oikopleura</taxon>
    </lineage>
</organism>
<dbReference type="Proteomes" id="UP001158576">
    <property type="component" value="Chromosome 1"/>
</dbReference>
<dbReference type="InterPro" id="IPR055261">
    <property type="entry name" value="PI_transfer_N"/>
</dbReference>
<accession>A0ABN7SPY6</accession>
<sequence>MVLRKEYRIPLPISLDEYNRAQYYTTIISEKDFAKNGEGIERLEKRQEGDKEYQKRHYHVHSLMPSPIQKVIKKEQSILIEEGWLEWPNYETKFTNTYMGENFLIEIKSVHKADLGESENVHELSEKDWKDTEVVNIDIADADAKEWDPKLVDMKKFGRVNVERGWIGKLKNDSHMEVWVYF</sequence>
<dbReference type="PANTHER" id="PTHR10658:SF11">
    <property type="entry name" value="VIBRATOR, ISOFORM B"/>
    <property type="match status" value="1"/>
</dbReference>
<reference evidence="2 3" key="1">
    <citation type="submission" date="2021-04" db="EMBL/GenBank/DDBJ databases">
        <authorList>
            <person name="Bliznina A."/>
        </authorList>
    </citation>
    <scope>NUCLEOTIDE SEQUENCE [LARGE SCALE GENOMIC DNA]</scope>
</reference>
<dbReference type="Gene3D" id="3.30.530.20">
    <property type="match status" value="1"/>
</dbReference>
<dbReference type="PRINTS" id="PR00391">
    <property type="entry name" value="PITRANSFER"/>
</dbReference>
<dbReference type="InterPro" id="IPR023393">
    <property type="entry name" value="START-like_dom_sf"/>
</dbReference>
<feature type="domain" description="Phosphatidylinositol transfer protein N-terminal" evidence="1">
    <location>
        <begin position="3"/>
        <end position="171"/>
    </location>
</feature>
<dbReference type="Pfam" id="PF02121">
    <property type="entry name" value="IP_trans"/>
    <property type="match status" value="1"/>
</dbReference>
<gene>
    <name evidence="2" type="ORF">OKIOD_LOCUS10836</name>
</gene>
<dbReference type="InterPro" id="IPR001666">
    <property type="entry name" value="PI_transfer"/>
</dbReference>
<keyword evidence="3" id="KW-1185">Reference proteome</keyword>
<evidence type="ECO:0000313" key="2">
    <source>
        <dbReference type="EMBL" id="CAG5105371.1"/>
    </source>
</evidence>
<dbReference type="SUPFAM" id="SSF55961">
    <property type="entry name" value="Bet v1-like"/>
    <property type="match status" value="1"/>
</dbReference>
<proteinExistence type="predicted"/>
<name>A0ABN7SPY6_OIKDI</name>
<evidence type="ECO:0000313" key="3">
    <source>
        <dbReference type="Proteomes" id="UP001158576"/>
    </source>
</evidence>